<dbReference type="GO" id="GO:0052621">
    <property type="term" value="F:diguanylate cyclase activity"/>
    <property type="evidence" value="ECO:0007669"/>
    <property type="project" value="UniProtKB-EC"/>
</dbReference>
<dbReference type="PANTHER" id="PTHR46663">
    <property type="entry name" value="DIGUANYLATE CYCLASE DGCT-RELATED"/>
    <property type="match status" value="1"/>
</dbReference>
<protein>
    <submittedName>
        <fullName evidence="2">Diguanylate cyclase domain-containing protein</fullName>
        <ecNumber evidence="2">2.7.7.65</ecNumber>
    </submittedName>
</protein>
<feature type="domain" description="GGDEF" evidence="1">
    <location>
        <begin position="1"/>
        <end position="57"/>
    </location>
</feature>
<proteinExistence type="predicted"/>
<keyword evidence="2" id="KW-0548">Nucleotidyltransferase</keyword>
<dbReference type="Proteomes" id="UP001596410">
    <property type="component" value="Unassembled WGS sequence"/>
</dbReference>
<dbReference type="SUPFAM" id="SSF55073">
    <property type="entry name" value="Nucleotide cyclase"/>
    <property type="match status" value="1"/>
</dbReference>
<dbReference type="RefSeq" id="WP_390216937.1">
    <property type="nucleotide sequence ID" value="NZ_JBHSZV010000010.1"/>
</dbReference>
<dbReference type="InterPro" id="IPR052163">
    <property type="entry name" value="DGC-Regulatory_Protein"/>
</dbReference>
<gene>
    <name evidence="2" type="ORF">ACFQIC_03265</name>
</gene>
<sequence length="57" mass="6298">MMKRSFSQPITIEGKSLNLGVSIGIALYPQHGQTENKLLNHADEALYKVKTNNKNGV</sequence>
<dbReference type="EMBL" id="JBHSZV010000010">
    <property type="protein sequence ID" value="MFC7060889.1"/>
    <property type="molecule type" value="Genomic_DNA"/>
</dbReference>
<keyword evidence="2" id="KW-0808">Transferase</keyword>
<dbReference type="PROSITE" id="PS50887">
    <property type="entry name" value="GGDEF"/>
    <property type="match status" value="1"/>
</dbReference>
<dbReference type="EC" id="2.7.7.65" evidence="2"/>
<accession>A0ABW2EKH1</accession>
<comment type="caution">
    <text evidence="2">The sequence shown here is derived from an EMBL/GenBank/DDBJ whole genome shotgun (WGS) entry which is preliminary data.</text>
</comment>
<dbReference type="PANTHER" id="PTHR46663:SF2">
    <property type="entry name" value="GGDEF DOMAIN-CONTAINING PROTEIN"/>
    <property type="match status" value="1"/>
</dbReference>
<dbReference type="Gene3D" id="3.30.70.270">
    <property type="match status" value="1"/>
</dbReference>
<dbReference type="InterPro" id="IPR000160">
    <property type="entry name" value="GGDEF_dom"/>
</dbReference>
<dbReference type="Pfam" id="PF00990">
    <property type="entry name" value="GGDEF"/>
    <property type="match status" value="1"/>
</dbReference>
<dbReference type="InterPro" id="IPR029787">
    <property type="entry name" value="Nucleotide_cyclase"/>
</dbReference>
<evidence type="ECO:0000313" key="2">
    <source>
        <dbReference type="EMBL" id="MFC7060889.1"/>
    </source>
</evidence>
<dbReference type="InterPro" id="IPR043128">
    <property type="entry name" value="Rev_trsase/Diguanyl_cyclase"/>
</dbReference>
<keyword evidence="3" id="KW-1185">Reference proteome</keyword>
<name>A0ABW2EKH1_9BACI</name>
<reference evidence="3" key="1">
    <citation type="journal article" date="2019" name="Int. J. Syst. Evol. Microbiol.">
        <title>The Global Catalogue of Microorganisms (GCM) 10K type strain sequencing project: providing services to taxonomists for standard genome sequencing and annotation.</title>
        <authorList>
            <consortium name="The Broad Institute Genomics Platform"/>
            <consortium name="The Broad Institute Genome Sequencing Center for Infectious Disease"/>
            <person name="Wu L."/>
            <person name="Ma J."/>
        </authorList>
    </citation>
    <scope>NUCLEOTIDE SEQUENCE [LARGE SCALE GENOMIC DNA]</scope>
    <source>
        <strain evidence="3">CGMCC 4.1621</strain>
    </source>
</reference>
<evidence type="ECO:0000259" key="1">
    <source>
        <dbReference type="PROSITE" id="PS50887"/>
    </source>
</evidence>
<organism evidence="2 3">
    <name type="scientific">Halobacillus seohaensis</name>
    <dbReference type="NCBI Taxonomy" id="447421"/>
    <lineage>
        <taxon>Bacteria</taxon>
        <taxon>Bacillati</taxon>
        <taxon>Bacillota</taxon>
        <taxon>Bacilli</taxon>
        <taxon>Bacillales</taxon>
        <taxon>Bacillaceae</taxon>
        <taxon>Halobacillus</taxon>
    </lineage>
</organism>
<evidence type="ECO:0000313" key="3">
    <source>
        <dbReference type="Proteomes" id="UP001596410"/>
    </source>
</evidence>